<reference evidence="2 3" key="2">
    <citation type="journal article" date="2013" name="Plant Cell Physiol.">
        <title>Rice Annotation Project Database (RAP-DB): an integrative and interactive database for rice genomics.</title>
        <authorList>
            <person name="Sakai H."/>
            <person name="Lee S.S."/>
            <person name="Tanaka T."/>
            <person name="Numa H."/>
            <person name="Kim J."/>
            <person name="Kawahara Y."/>
            <person name="Wakimoto H."/>
            <person name="Yang C.C."/>
            <person name="Iwamoto M."/>
            <person name="Abe T."/>
            <person name="Yamada Y."/>
            <person name="Muto A."/>
            <person name="Inokuchi H."/>
            <person name="Ikemura T."/>
            <person name="Matsumoto T."/>
            <person name="Sasaki T."/>
            <person name="Itoh T."/>
        </authorList>
    </citation>
    <scope>NUCLEOTIDE SEQUENCE [LARGE SCALE GENOMIC DNA]</scope>
    <source>
        <strain evidence="3">cv. Nipponbare</strain>
    </source>
</reference>
<feature type="region of interest" description="Disordered" evidence="1">
    <location>
        <begin position="38"/>
        <end position="76"/>
    </location>
</feature>
<reference evidence="3" key="1">
    <citation type="journal article" date="2005" name="Nature">
        <title>The map-based sequence of the rice genome.</title>
        <authorList>
            <consortium name="International rice genome sequencing project (IRGSP)"/>
            <person name="Matsumoto T."/>
            <person name="Wu J."/>
            <person name="Kanamori H."/>
            <person name="Katayose Y."/>
            <person name="Fujisawa M."/>
            <person name="Namiki N."/>
            <person name="Mizuno H."/>
            <person name="Yamamoto K."/>
            <person name="Antonio B.A."/>
            <person name="Baba T."/>
            <person name="Sakata K."/>
            <person name="Nagamura Y."/>
            <person name="Aoki H."/>
            <person name="Arikawa K."/>
            <person name="Arita K."/>
            <person name="Bito T."/>
            <person name="Chiden Y."/>
            <person name="Fujitsuka N."/>
            <person name="Fukunaka R."/>
            <person name="Hamada M."/>
            <person name="Harada C."/>
            <person name="Hayashi A."/>
            <person name="Hijishita S."/>
            <person name="Honda M."/>
            <person name="Hosokawa S."/>
            <person name="Ichikawa Y."/>
            <person name="Idonuma A."/>
            <person name="Iijima M."/>
            <person name="Ikeda M."/>
            <person name="Ikeno M."/>
            <person name="Ito K."/>
            <person name="Ito S."/>
            <person name="Ito T."/>
            <person name="Ito Y."/>
            <person name="Ito Y."/>
            <person name="Iwabuchi A."/>
            <person name="Kamiya K."/>
            <person name="Karasawa W."/>
            <person name="Kurita K."/>
            <person name="Katagiri S."/>
            <person name="Kikuta A."/>
            <person name="Kobayashi H."/>
            <person name="Kobayashi N."/>
            <person name="Machita K."/>
            <person name="Maehara T."/>
            <person name="Masukawa M."/>
            <person name="Mizubayashi T."/>
            <person name="Mukai Y."/>
            <person name="Nagasaki H."/>
            <person name="Nagata Y."/>
            <person name="Naito S."/>
            <person name="Nakashima M."/>
            <person name="Nakama Y."/>
            <person name="Nakamichi Y."/>
            <person name="Nakamura M."/>
            <person name="Meguro A."/>
            <person name="Negishi M."/>
            <person name="Ohta I."/>
            <person name="Ohta T."/>
            <person name="Okamoto M."/>
            <person name="Ono N."/>
            <person name="Saji S."/>
            <person name="Sakaguchi M."/>
            <person name="Sakai K."/>
            <person name="Shibata M."/>
            <person name="Shimokawa T."/>
            <person name="Song J."/>
            <person name="Takazaki Y."/>
            <person name="Terasawa K."/>
            <person name="Tsugane M."/>
            <person name="Tsuji K."/>
            <person name="Ueda S."/>
            <person name="Waki K."/>
            <person name="Yamagata H."/>
            <person name="Yamamoto M."/>
            <person name="Yamamoto S."/>
            <person name="Yamane H."/>
            <person name="Yoshiki S."/>
            <person name="Yoshihara R."/>
            <person name="Yukawa K."/>
            <person name="Zhong H."/>
            <person name="Yano M."/>
            <person name="Yuan Q."/>
            <person name="Ouyang S."/>
            <person name="Liu J."/>
            <person name="Jones K.M."/>
            <person name="Gansberger K."/>
            <person name="Moffat K."/>
            <person name="Hill J."/>
            <person name="Bera J."/>
            <person name="Fadrosh D."/>
            <person name="Jin S."/>
            <person name="Johri S."/>
            <person name="Kim M."/>
            <person name="Overton L."/>
            <person name="Reardon M."/>
            <person name="Tsitrin T."/>
            <person name="Vuong H."/>
            <person name="Weaver B."/>
            <person name="Ciecko A."/>
            <person name="Tallon L."/>
            <person name="Jackson J."/>
            <person name="Pai G."/>
            <person name="Aken S.V."/>
            <person name="Utterback T."/>
            <person name="Reidmuller S."/>
            <person name="Feldblyum T."/>
            <person name="Hsiao J."/>
            <person name="Zismann V."/>
            <person name="Iobst S."/>
            <person name="de Vazeille A.R."/>
            <person name="Buell C.R."/>
            <person name="Ying K."/>
            <person name="Li Y."/>
            <person name="Lu T."/>
            <person name="Huang Y."/>
            <person name="Zhao Q."/>
            <person name="Feng Q."/>
            <person name="Zhang L."/>
            <person name="Zhu J."/>
            <person name="Weng Q."/>
            <person name="Mu J."/>
            <person name="Lu Y."/>
            <person name="Fan D."/>
            <person name="Liu Y."/>
            <person name="Guan J."/>
            <person name="Zhang Y."/>
            <person name="Yu S."/>
            <person name="Liu X."/>
            <person name="Zhang Y."/>
            <person name="Hong G."/>
            <person name="Han B."/>
            <person name="Choisne N."/>
            <person name="Demange N."/>
            <person name="Orjeda G."/>
            <person name="Samain S."/>
            <person name="Cattolico L."/>
            <person name="Pelletier E."/>
            <person name="Couloux A."/>
            <person name="Segurens B."/>
            <person name="Wincker P."/>
            <person name="D'Hont A."/>
            <person name="Scarpelli C."/>
            <person name="Weissenbach J."/>
            <person name="Salanoubat M."/>
            <person name="Quetier F."/>
            <person name="Yu Y."/>
            <person name="Kim H.R."/>
            <person name="Rambo T."/>
            <person name="Currie J."/>
            <person name="Collura K."/>
            <person name="Luo M."/>
            <person name="Yang T."/>
            <person name="Ammiraju J.S.S."/>
            <person name="Engler F."/>
            <person name="Soderlund C."/>
            <person name="Wing R.A."/>
            <person name="Palmer L.E."/>
            <person name="de la Bastide M."/>
            <person name="Spiegel L."/>
            <person name="Nascimento L."/>
            <person name="Zutavern T."/>
            <person name="O'Shaughnessy A."/>
            <person name="Dike S."/>
            <person name="Dedhia N."/>
            <person name="Preston R."/>
            <person name="Balija V."/>
            <person name="McCombie W.R."/>
            <person name="Chow T."/>
            <person name="Chen H."/>
            <person name="Chung M."/>
            <person name="Chen C."/>
            <person name="Shaw J."/>
            <person name="Wu H."/>
            <person name="Hsiao K."/>
            <person name="Chao Y."/>
            <person name="Chu M."/>
            <person name="Cheng C."/>
            <person name="Hour A."/>
            <person name="Lee P."/>
            <person name="Lin S."/>
            <person name="Lin Y."/>
            <person name="Liou J."/>
            <person name="Liu S."/>
            <person name="Hsing Y."/>
            <person name="Raghuvanshi S."/>
            <person name="Mohanty A."/>
            <person name="Bharti A.K."/>
            <person name="Gaur A."/>
            <person name="Gupta V."/>
            <person name="Kumar D."/>
            <person name="Ravi V."/>
            <person name="Vij S."/>
            <person name="Kapur A."/>
            <person name="Khurana P."/>
            <person name="Khurana P."/>
            <person name="Khurana J.P."/>
            <person name="Tyagi A.K."/>
            <person name="Gaikwad K."/>
            <person name="Singh A."/>
            <person name="Dalal V."/>
            <person name="Srivastava S."/>
            <person name="Dixit A."/>
            <person name="Pal A.K."/>
            <person name="Ghazi I.A."/>
            <person name="Yadav M."/>
            <person name="Pandit A."/>
            <person name="Bhargava A."/>
            <person name="Sureshbabu K."/>
            <person name="Batra K."/>
            <person name="Sharma T.R."/>
            <person name="Mohapatra T."/>
            <person name="Singh N.K."/>
            <person name="Messing J."/>
            <person name="Nelson A.B."/>
            <person name="Fuks G."/>
            <person name="Kavchok S."/>
            <person name="Keizer G."/>
            <person name="Linton E."/>
            <person name="Llaca V."/>
            <person name="Song R."/>
            <person name="Tanyolac B."/>
            <person name="Young S."/>
            <person name="Ho-Il K."/>
            <person name="Hahn J.H."/>
            <person name="Sangsakoo G."/>
            <person name="Vanavichit A."/>
            <person name="de Mattos Luiz.A.T."/>
            <person name="Zimmer P.D."/>
            <person name="Malone G."/>
            <person name="Dellagostin O."/>
            <person name="de Oliveira A.C."/>
            <person name="Bevan M."/>
            <person name="Bancroft I."/>
            <person name="Minx P."/>
            <person name="Cordum H."/>
            <person name="Wilson R."/>
            <person name="Cheng Z."/>
            <person name="Jin W."/>
            <person name="Jiang J."/>
            <person name="Leong S.A."/>
            <person name="Iwama H."/>
            <person name="Gojobori T."/>
            <person name="Itoh T."/>
            <person name="Niimura Y."/>
            <person name="Fujii Y."/>
            <person name="Habara T."/>
            <person name="Sakai H."/>
            <person name="Sato Y."/>
            <person name="Wilson G."/>
            <person name="Kumar K."/>
            <person name="McCouch S."/>
            <person name="Juretic N."/>
            <person name="Hoen D."/>
            <person name="Wright S."/>
            <person name="Bruskiewich R."/>
            <person name="Bureau T."/>
            <person name="Miyao A."/>
            <person name="Hirochika H."/>
            <person name="Nishikawa T."/>
            <person name="Kadowaki K."/>
            <person name="Sugiura M."/>
            <person name="Burr B."/>
            <person name="Sasaki T."/>
        </authorList>
    </citation>
    <scope>NUCLEOTIDE SEQUENCE [LARGE SCALE GENOMIC DNA]</scope>
    <source>
        <strain evidence="3">cv. Nipponbare</strain>
    </source>
</reference>
<name>A0A0P0WGK8_ORYSJ</name>
<evidence type="ECO:0000313" key="2">
    <source>
        <dbReference type="EMBL" id="BAS91724.1"/>
    </source>
</evidence>
<dbReference type="Proteomes" id="UP000059680">
    <property type="component" value="Chromosome 4"/>
</dbReference>
<gene>
    <name evidence="2" type="ordered locus">Os04g0685151</name>
    <name evidence="2" type="ORF">OSNPB_040685151</name>
</gene>
<protein>
    <submittedName>
        <fullName evidence="2">Os04g0685151 protein</fullName>
    </submittedName>
</protein>
<proteinExistence type="predicted"/>
<organism evidence="2 3">
    <name type="scientific">Oryza sativa subsp. japonica</name>
    <name type="common">Rice</name>
    <dbReference type="NCBI Taxonomy" id="39947"/>
    <lineage>
        <taxon>Eukaryota</taxon>
        <taxon>Viridiplantae</taxon>
        <taxon>Streptophyta</taxon>
        <taxon>Embryophyta</taxon>
        <taxon>Tracheophyta</taxon>
        <taxon>Spermatophyta</taxon>
        <taxon>Magnoliopsida</taxon>
        <taxon>Liliopsida</taxon>
        <taxon>Poales</taxon>
        <taxon>Poaceae</taxon>
        <taxon>BOP clade</taxon>
        <taxon>Oryzoideae</taxon>
        <taxon>Oryzeae</taxon>
        <taxon>Oryzinae</taxon>
        <taxon>Oryza</taxon>
        <taxon>Oryza sativa</taxon>
    </lineage>
</organism>
<evidence type="ECO:0000313" key="3">
    <source>
        <dbReference type="Proteomes" id="UP000059680"/>
    </source>
</evidence>
<feature type="region of interest" description="Disordered" evidence="1">
    <location>
        <begin position="151"/>
        <end position="170"/>
    </location>
</feature>
<dbReference type="PaxDb" id="39947-A0A0P0WGK8"/>
<dbReference type="EMBL" id="AP014960">
    <property type="protein sequence ID" value="BAS91724.1"/>
    <property type="molecule type" value="Genomic_DNA"/>
</dbReference>
<dbReference type="InParanoid" id="A0A0P0WGK8"/>
<evidence type="ECO:0000256" key="1">
    <source>
        <dbReference type="SAM" id="MobiDB-lite"/>
    </source>
</evidence>
<feature type="region of interest" description="Disordered" evidence="1">
    <location>
        <begin position="246"/>
        <end position="297"/>
    </location>
</feature>
<dbReference type="Gramene" id="Os04t0685151-00">
    <property type="protein sequence ID" value="Os04t0685151-00"/>
    <property type="gene ID" value="Os04g0685151"/>
</dbReference>
<reference evidence="2 3" key="3">
    <citation type="journal article" date="2013" name="Rice">
        <title>Improvement of the Oryza sativa Nipponbare reference genome using next generation sequence and optical map data.</title>
        <authorList>
            <person name="Kawahara Y."/>
            <person name="de la Bastide M."/>
            <person name="Hamilton J.P."/>
            <person name="Kanamori H."/>
            <person name="McCombie W.R."/>
            <person name="Ouyang S."/>
            <person name="Schwartz D.C."/>
            <person name="Tanaka T."/>
            <person name="Wu J."/>
            <person name="Zhou S."/>
            <person name="Childs K.L."/>
            <person name="Davidson R.M."/>
            <person name="Lin H."/>
            <person name="Quesada-Ocampo L."/>
            <person name="Vaillancourt B."/>
            <person name="Sakai H."/>
            <person name="Lee S.S."/>
            <person name="Kim J."/>
            <person name="Numa H."/>
            <person name="Itoh T."/>
            <person name="Buell C.R."/>
            <person name="Matsumoto T."/>
        </authorList>
    </citation>
    <scope>NUCLEOTIDE SEQUENCE [LARGE SCALE GENOMIC DNA]</scope>
    <source>
        <strain evidence="3">cv. Nipponbare</strain>
    </source>
</reference>
<dbReference type="AlphaFoldDB" id="A0A0P0WGK8"/>
<keyword evidence="3" id="KW-1185">Reference proteome</keyword>
<feature type="compositionally biased region" description="Basic and acidic residues" evidence="1">
    <location>
        <begin position="55"/>
        <end position="65"/>
    </location>
</feature>
<sequence>MDWSLRRRGALLAPESEPLLLQVVLDVVILLLEAPKNDRRPAGGDSGAAGAGWDVAHHGKADGLGHSRSAAARSRSGHHEVVLDGEVHDGAALEVERHLRQLHRLRPRRHREAGAEAEALLHHLGPAVPPSHGRDHRRRHRLEHRAVEVGERRAGVDDGASPGAPGDERPLRQLHALPAHRDGGQSQVVVDGVRRPGARAPSQRGVLHPDATVLTTRAAEDQLAADGGVVVEPARQEAVGELGEAELGRHRRRAAAETGEAGRRLVHGRQAAADDEVPDGAAGRAQRVGDEQAGGGS</sequence>
<accession>A0A0P0WGK8</accession>